<sequence length="438" mass="48877">MSHQSYWTTAPPRSPYEIYQHGNMLREGAFTSPASHIWPYRPLPSYGLARGMAPPVPNMLPLAATTQSPWSGLASYPPSRLPYADQFSPILPHFGLRTAPSQMNDTMADVISPRTRAFPTRVAPWNGTFQSPIEPFTVQAEVDTGQRQSRLPLDSTARKAPRKACAIPTSDPPDPKNPPPRRLQAKEISGRVAKPKSRRKKEKSLATTSRSKLPNRATSKRARKPARSKQNNATTSSGVMLEEDDEDSDVPTLTVRSRQPIQAEDEPTNSIQPTIEREDVIREAQWRSQTPPAPEPQPIELTSTVPSLNHQPRGPLPRCKCDVPEALQGVQKAMGPDNWNEYLVLLEKLWMGEIHGEDFAVASRALFRIFDDKLRMRINSLVMRDMIKPGLEKYMAETARAEADKTNGMADKTMGKDEADKVREQSTGKEKDDGVVDC</sequence>
<organism evidence="3">
    <name type="scientific">Leptosphaeria maculans (strain JN3 / isolate v23.1.3 / race Av1-4-5-6-7-8)</name>
    <name type="common">Blackleg fungus</name>
    <name type="synonym">Phoma lingam</name>
    <dbReference type="NCBI Taxonomy" id="985895"/>
    <lineage>
        <taxon>Eukaryota</taxon>
        <taxon>Fungi</taxon>
        <taxon>Dikarya</taxon>
        <taxon>Ascomycota</taxon>
        <taxon>Pezizomycotina</taxon>
        <taxon>Dothideomycetes</taxon>
        <taxon>Pleosporomycetidae</taxon>
        <taxon>Pleosporales</taxon>
        <taxon>Pleosporineae</taxon>
        <taxon>Leptosphaeriaceae</taxon>
        <taxon>Plenodomus</taxon>
        <taxon>Plenodomus lingam/Leptosphaeria maculans species complex</taxon>
    </lineage>
</organism>
<keyword evidence="3" id="KW-1185">Reference proteome</keyword>
<dbReference type="InParanoid" id="E4ZJ45"/>
<feature type="region of interest" description="Disordered" evidence="1">
    <location>
        <begin position="142"/>
        <end position="313"/>
    </location>
</feature>
<dbReference type="eggNOG" id="ENOG502RJ07">
    <property type="taxonomic scope" value="Eukaryota"/>
</dbReference>
<proteinExistence type="predicted"/>
<gene>
    <name evidence="2" type="ORF">LEMA_P069840.1</name>
</gene>
<name>E4ZJ45_LEPMJ</name>
<feature type="compositionally biased region" description="Polar residues" evidence="1">
    <location>
        <begin position="228"/>
        <end position="238"/>
    </location>
</feature>
<feature type="compositionally biased region" description="Polar residues" evidence="1">
    <location>
        <begin position="300"/>
        <end position="310"/>
    </location>
</feature>
<feature type="compositionally biased region" description="Basic residues" evidence="1">
    <location>
        <begin position="193"/>
        <end position="202"/>
    </location>
</feature>
<feature type="compositionally biased region" description="Basic residues" evidence="1">
    <location>
        <begin position="218"/>
        <end position="227"/>
    </location>
</feature>
<feature type="compositionally biased region" description="Pro residues" evidence="1">
    <location>
        <begin position="170"/>
        <end position="181"/>
    </location>
</feature>
<evidence type="ECO:0000256" key="1">
    <source>
        <dbReference type="SAM" id="MobiDB-lite"/>
    </source>
</evidence>
<evidence type="ECO:0000313" key="3">
    <source>
        <dbReference type="Proteomes" id="UP000002668"/>
    </source>
</evidence>
<feature type="compositionally biased region" description="Basic and acidic residues" evidence="1">
    <location>
        <begin position="275"/>
        <end position="285"/>
    </location>
</feature>
<feature type="region of interest" description="Disordered" evidence="1">
    <location>
        <begin position="400"/>
        <end position="438"/>
    </location>
</feature>
<dbReference type="OrthoDB" id="3800185at2759"/>
<feature type="compositionally biased region" description="Basic and acidic residues" evidence="1">
    <location>
        <begin position="413"/>
        <end position="438"/>
    </location>
</feature>
<dbReference type="Proteomes" id="UP000002668">
    <property type="component" value="Genome"/>
</dbReference>
<dbReference type="HOGENOM" id="CLU_625652_0_0_1"/>
<dbReference type="VEuPathDB" id="FungiDB:LEMA_P069840.1"/>
<protein>
    <submittedName>
        <fullName evidence="2">Predicted protein</fullName>
    </submittedName>
</protein>
<dbReference type="GeneID" id="13288298"/>
<reference evidence="3" key="1">
    <citation type="journal article" date="2011" name="Nat. Commun.">
        <title>Effector diversification within compartments of the Leptosphaeria maculans genome affected by Repeat-Induced Point mutations.</title>
        <authorList>
            <person name="Rouxel T."/>
            <person name="Grandaubert J."/>
            <person name="Hane J.K."/>
            <person name="Hoede C."/>
            <person name="van de Wouw A.P."/>
            <person name="Couloux A."/>
            <person name="Dominguez V."/>
            <person name="Anthouard V."/>
            <person name="Bally P."/>
            <person name="Bourras S."/>
            <person name="Cozijnsen A.J."/>
            <person name="Ciuffetti L.M."/>
            <person name="Degrave A."/>
            <person name="Dilmaghani A."/>
            <person name="Duret L."/>
            <person name="Fudal I."/>
            <person name="Goodwin S.B."/>
            <person name="Gout L."/>
            <person name="Glaser N."/>
            <person name="Linglin J."/>
            <person name="Kema G.H.J."/>
            <person name="Lapalu N."/>
            <person name="Lawrence C.B."/>
            <person name="May K."/>
            <person name="Meyer M."/>
            <person name="Ollivier B."/>
            <person name="Poulain J."/>
            <person name="Schoch C.L."/>
            <person name="Simon A."/>
            <person name="Spatafora J.W."/>
            <person name="Stachowiak A."/>
            <person name="Turgeon B.G."/>
            <person name="Tyler B.M."/>
            <person name="Vincent D."/>
            <person name="Weissenbach J."/>
            <person name="Amselem J."/>
            <person name="Quesneville H."/>
            <person name="Oliver R.P."/>
            <person name="Wincker P."/>
            <person name="Balesdent M.-H."/>
            <person name="Howlett B.J."/>
        </authorList>
    </citation>
    <scope>NUCLEOTIDE SEQUENCE [LARGE SCALE GENOMIC DNA]</scope>
    <source>
        <strain evidence="3">JN3 / isolate v23.1.3 / race Av1-4-5-6-7-8</strain>
    </source>
</reference>
<accession>E4ZJ45</accession>
<dbReference type="OMA" id="SPASHIW"/>
<dbReference type="AlphaFoldDB" id="E4ZJ45"/>
<evidence type="ECO:0000313" key="2">
    <source>
        <dbReference type="EMBL" id="CBX91476.1"/>
    </source>
</evidence>
<dbReference type="EMBL" id="FP929072">
    <property type="protein sequence ID" value="CBX91476.1"/>
    <property type="molecule type" value="Genomic_DNA"/>
</dbReference>